<evidence type="ECO:0000256" key="1">
    <source>
        <dbReference type="ARBA" id="ARBA00001966"/>
    </source>
</evidence>
<evidence type="ECO:0000256" key="4">
    <source>
        <dbReference type="ARBA" id="ARBA00023004"/>
    </source>
</evidence>
<protein>
    <submittedName>
        <fullName evidence="7">Radical SAM superfamily enzyme, MoaA/NifB/PqqE/SkfB family</fullName>
    </submittedName>
</protein>
<dbReference type="GO" id="GO:0046872">
    <property type="term" value="F:metal ion binding"/>
    <property type="evidence" value="ECO:0007669"/>
    <property type="project" value="UniProtKB-KW"/>
</dbReference>
<dbReference type="PANTHER" id="PTHR43524:SF1">
    <property type="entry name" value="RADICAL SAM SUPERFAMILY PROTEIN"/>
    <property type="match status" value="1"/>
</dbReference>
<keyword evidence="8" id="KW-1185">Reference proteome</keyword>
<dbReference type="Gene3D" id="3.20.20.70">
    <property type="entry name" value="Aldolase class I"/>
    <property type="match status" value="1"/>
</dbReference>
<reference evidence="7 8" key="1">
    <citation type="submission" date="2017-04" db="EMBL/GenBank/DDBJ databases">
        <authorList>
            <person name="Afonso C.L."/>
            <person name="Miller P.J."/>
            <person name="Scott M.A."/>
            <person name="Spackman E."/>
            <person name="Goraichik I."/>
            <person name="Dimitrov K.M."/>
            <person name="Suarez D.L."/>
            <person name="Swayne D.E."/>
        </authorList>
    </citation>
    <scope>NUCLEOTIDE SEQUENCE [LARGE SCALE GENOMIC DNA]</scope>
    <source>
        <strain evidence="7 8">DSM 13146</strain>
    </source>
</reference>
<evidence type="ECO:0000256" key="3">
    <source>
        <dbReference type="ARBA" id="ARBA00022723"/>
    </source>
</evidence>
<dbReference type="CDD" id="cd01335">
    <property type="entry name" value="Radical_SAM"/>
    <property type="match status" value="1"/>
</dbReference>
<dbReference type="SFLD" id="SFLDS00029">
    <property type="entry name" value="Radical_SAM"/>
    <property type="match status" value="1"/>
</dbReference>
<dbReference type="PROSITE" id="PS51918">
    <property type="entry name" value="RADICAL_SAM"/>
    <property type="match status" value="1"/>
</dbReference>
<evidence type="ECO:0000256" key="2">
    <source>
        <dbReference type="ARBA" id="ARBA00022691"/>
    </source>
</evidence>
<proteinExistence type="predicted"/>
<evidence type="ECO:0000256" key="5">
    <source>
        <dbReference type="ARBA" id="ARBA00023014"/>
    </source>
</evidence>
<dbReference type="GO" id="GO:0003824">
    <property type="term" value="F:catalytic activity"/>
    <property type="evidence" value="ECO:0007669"/>
    <property type="project" value="InterPro"/>
</dbReference>
<keyword evidence="3" id="KW-0479">Metal-binding</keyword>
<feature type="domain" description="Radical SAM core" evidence="6">
    <location>
        <begin position="113"/>
        <end position="325"/>
    </location>
</feature>
<evidence type="ECO:0000259" key="6">
    <source>
        <dbReference type="PROSITE" id="PS51918"/>
    </source>
</evidence>
<organism evidence="7 8">
    <name type="scientific">Desulfacinum hydrothermale DSM 13146</name>
    <dbReference type="NCBI Taxonomy" id="1121390"/>
    <lineage>
        <taxon>Bacteria</taxon>
        <taxon>Pseudomonadati</taxon>
        <taxon>Thermodesulfobacteriota</taxon>
        <taxon>Syntrophobacteria</taxon>
        <taxon>Syntrophobacterales</taxon>
        <taxon>Syntrophobacteraceae</taxon>
        <taxon>Desulfacinum</taxon>
    </lineage>
</organism>
<dbReference type="RefSeq" id="WP_084057631.1">
    <property type="nucleotide sequence ID" value="NZ_FWXF01000009.1"/>
</dbReference>
<keyword evidence="2" id="KW-0949">S-adenosyl-L-methionine</keyword>
<dbReference type="GO" id="GO:0051536">
    <property type="term" value="F:iron-sulfur cluster binding"/>
    <property type="evidence" value="ECO:0007669"/>
    <property type="project" value="UniProtKB-KW"/>
</dbReference>
<dbReference type="InterPro" id="IPR058240">
    <property type="entry name" value="rSAM_sf"/>
</dbReference>
<dbReference type="OrthoDB" id="9782387at2"/>
<sequence>MRKPQSQETLSEKLKRGLLSFGLKSNLLRTHTLRQVEKGLYDYIVVENPERRPRQVQRLRFMAMKNLLHAGARGARRGLIGEKPLRMLADTFVGKFVMADPQKSKAFAKVYGFEPPSFLVVSPTERCNLRCVGCYAGDRSHQARSLEADTFRRILREKTQSWGSHFTVISGGEPFLYRGENSVDLIDIIAENADNYFLAFTNGTLITETLAARMADVGNVTPAISVEGFGEETDARRGRGTHERILRAMRCLRDAGVPFGISVTATRHNAERILSDAFLDFYFEEQGALYGWIFQYMPIGRDASFDLLVSPRQRLWMLERELHILEKTGYFYVDFWNGGVLSLGCIAAGRAGGYLHVDWNGNIAPCVFFPYYMDNIYDLYKKGRCLSHALKSQLFLDIRCWQAKYGYQQPPERVRNLFRPCPMRDHHGVAHAIVERTKAKPLNAEAAAAAEDSEYLMRFINYDHRLEEVLDPVWERQVRLYEAW</sequence>
<evidence type="ECO:0000313" key="7">
    <source>
        <dbReference type="EMBL" id="SMC23991.1"/>
    </source>
</evidence>
<dbReference type="SFLD" id="SFLDG01067">
    <property type="entry name" value="SPASM/twitch_domain_containing"/>
    <property type="match status" value="1"/>
</dbReference>
<dbReference type="InterPro" id="IPR007197">
    <property type="entry name" value="rSAM"/>
</dbReference>
<dbReference type="AlphaFoldDB" id="A0A1W1XKC7"/>
<comment type="cofactor">
    <cofactor evidence="1">
        <name>[4Fe-4S] cluster</name>
        <dbReference type="ChEBI" id="CHEBI:49883"/>
    </cofactor>
</comment>
<dbReference type="Proteomes" id="UP000192783">
    <property type="component" value="Unassembled WGS sequence"/>
</dbReference>
<dbReference type="PANTHER" id="PTHR43524">
    <property type="entry name" value="RADICAL SAM SUPERFAMILY PROTEIN"/>
    <property type="match status" value="1"/>
</dbReference>
<accession>A0A1W1XKC7</accession>
<keyword evidence="4" id="KW-0408">Iron</keyword>
<keyword evidence="5" id="KW-0411">Iron-sulfur</keyword>
<name>A0A1W1XKC7_9BACT</name>
<evidence type="ECO:0000313" key="8">
    <source>
        <dbReference type="Proteomes" id="UP000192783"/>
    </source>
</evidence>
<dbReference type="SUPFAM" id="SSF102114">
    <property type="entry name" value="Radical SAM enzymes"/>
    <property type="match status" value="1"/>
</dbReference>
<dbReference type="STRING" id="1121390.SAMN02746041_01893"/>
<gene>
    <name evidence="7" type="ORF">SAMN02746041_01893</name>
</gene>
<dbReference type="Pfam" id="PF04055">
    <property type="entry name" value="Radical_SAM"/>
    <property type="match status" value="1"/>
</dbReference>
<dbReference type="EMBL" id="FWXF01000009">
    <property type="protein sequence ID" value="SMC23991.1"/>
    <property type="molecule type" value="Genomic_DNA"/>
</dbReference>
<dbReference type="InterPro" id="IPR013785">
    <property type="entry name" value="Aldolase_TIM"/>
</dbReference>